<organism evidence="8 9">
    <name type="scientific">Hazenella coriacea</name>
    <dbReference type="NCBI Taxonomy" id="1179467"/>
    <lineage>
        <taxon>Bacteria</taxon>
        <taxon>Bacillati</taxon>
        <taxon>Bacillota</taxon>
        <taxon>Bacilli</taxon>
        <taxon>Bacillales</taxon>
        <taxon>Thermoactinomycetaceae</taxon>
        <taxon>Hazenella</taxon>
    </lineage>
</organism>
<sequence>MEITAAVTHGKGETFKLEKVTLDSPQAGEVKIKIVASGTCHTDMVARDQEYPVPLPAVLGHEGSGIVEEVGEGVTTVAPGDHVVLSYSSCGHCKSCLSGQPFACEYMFEYNFTGVMGDQTHRLHHHNQQLSTFFGQSSFATYAVANERNVVKVDKDVDLSLLGPLGCGIQTGSGAVLNTLKPEGGSSIAVFGSGAVGLSALMAAKAIGCTTIIAVDIHDHRLELAKELGATHTINAKVDDPVKKITEITTKGVQYAVETAGHPAVFRQAVEALTFRGQVAIVGAPPFGAEVHLDINDLLTKEKRVVGVIEGDSIPQVFIPKLISLYKEGKFPFDRLVKFYDFKDINQAIQDSETGATIKPILKMV</sequence>
<dbReference type="SMART" id="SM00829">
    <property type="entry name" value="PKS_ER"/>
    <property type="match status" value="1"/>
</dbReference>
<dbReference type="Proteomes" id="UP000294937">
    <property type="component" value="Unassembled WGS sequence"/>
</dbReference>
<dbReference type="GO" id="GO:0008270">
    <property type="term" value="F:zinc ion binding"/>
    <property type="evidence" value="ECO:0007669"/>
    <property type="project" value="InterPro"/>
</dbReference>
<evidence type="ECO:0000256" key="2">
    <source>
        <dbReference type="ARBA" id="ARBA00022723"/>
    </source>
</evidence>
<dbReference type="PANTHER" id="PTHR43880:SF12">
    <property type="entry name" value="ALCOHOL DEHYDROGENASE CLASS-3"/>
    <property type="match status" value="1"/>
</dbReference>
<evidence type="ECO:0000256" key="3">
    <source>
        <dbReference type="ARBA" id="ARBA00022833"/>
    </source>
</evidence>
<dbReference type="InterPro" id="IPR013149">
    <property type="entry name" value="ADH-like_C"/>
</dbReference>
<proteinExistence type="inferred from homology"/>
<dbReference type="GO" id="GO:0005829">
    <property type="term" value="C:cytosol"/>
    <property type="evidence" value="ECO:0007669"/>
    <property type="project" value="TreeGrafter"/>
</dbReference>
<dbReference type="Pfam" id="PF08240">
    <property type="entry name" value="ADH_N"/>
    <property type="match status" value="1"/>
</dbReference>
<dbReference type="GO" id="GO:0046294">
    <property type="term" value="P:formaldehyde catabolic process"/>
    <property type="evidence" value="ECO:0007669"/>
    <property type="project" value="TreeGrafter"/>
</dbReference>
<evidence type="ECO:0000256" key="1">
    <source>
        <dbReference type="ARBA" id="ARBA00001947"/>
    </source>
</evidence>
<dbReference type="InterPro" id="IPR020843">
    <property type="entry name" value="ER"/>
</dbReference>
<comment type="caution">
    <text evidence="8">The sequence shown here is derived from an EMBL/GenBank/DDBJ whole genome shotgun (WGS) entry which is preliminary data.</text>
</comment>
<dbReference type="PANTHER" id="PTHR43880">
    <property type="entry name" value="ALCOHOL DEHYDROGENASE"/>
    <property type="match status" value="1"/>
</dbReference>
<keyword evidence="9" id="KW-1185">Reference proteome</keyword>
<gene>
    <name evidence="8" type="ORF">EDD58_105105</name>
</gene>
<dbReference type="Pfam" id="PF00107">
    <property type="entry name" value="ADH_zinc_N"/>
    <property type="match status" value="1"/>
</dbReference>
<evidence type="ECO:0000259" key="7">
    <source>
        <dbReference type="SMART" id="SM00829"/>
    </source>
</evidence>
<name>A0A4R3L8S0_9BACL</name>
<dbReference type="OrthoDB" id="9806940at2"/>
<dbReference type="SUPFAM" id="SSF51735">
    <property type="entry name" value="NAD(P)-binding Rossmann-fold domains"/>
    <property type="match status" value="1"/>
</dbReference>
<evidence type="ECO:0000313" key="8">
    <source>
        <dbReference type="EMBL" id="TCS93896.1"/>
    </source>
</evidence>
<dbReference type="Gene3D" id="3.40.50.720">
    <property type="entry name" value="NAD(P)-binding Rossmann-like Domain"/>
    <property type="match status" value="1"/>
</dbReference>
<dbReference type="Gene3D" id="3.90.180.10">
    <property type="entry name" value="Medium-chain alcohol dehydrogenases, catalytic domain"/>
    <property type="match status" value="1"/>
</dbReference>
<dbReference type="GO" id="GO:0051903">
    <property type="term" value="F:S-(hydroxymethyl)glutathione dehydrogenase [NAD(P)+] activity"/>
    <property type="evidence" value="ECO:0007669"/>
    <property type="project" value="TreeGrafter"/>
</dbReference>
<evidence type="ECO:0000256" key="6">
    <source>
        <dbReference type="RuleBase" id="RU361277"/>
    </source>
</evidence>
<dbReference type="EMBL" id="SMAG01000005">
    <property type="protein sequence ID" value="TCS93896.1"/>
    <property type="molecule type" value="Genomic_DNA"/>
</dbReference>
<protein>
    <submittedName>
        <fullName evidence="8">Benzyl alcohol dehydrogenase</fullName>
    </submittedName>
</protein>
<dbReference type="InterPro" id="IPR011032">
    <property type="entry name" value="GroES-like_sf"/>
</dbReference>
<dbReference type="CDD" id="cd08278">
    <property type="entry name" value="benzyl_alcohol_DH"/>
    <property type="match status" value="1"/>
</dbReference>
<keyword evidence="2 6" id="KW-0479">Metal-binding</keyword>
<accession>A0A4R3L8S0</accession>
<comment type="similarity">
    <text evidence="6">Belongs to the zinc-containing alcohol dehydrogenase family.</text>
</comment>
<reference evidence="8 9" key="1">
    <citation type="submission" date="2019-03" db="EMBL/GenBank/DDBJ databases">
        <title>Genomic Encyclopedia of Type Strains, Phase IV (KMG-IV): sequencing the most valuable type-strain genomes for metagenomic binning, comparative biology and taxonomic classification.</title>
        <authorList>
            <person name="Goeker M."/>
        </authorList>
    </citation>
    <scope>NUCLEOTIDE SEQUENCE [LARGE SCALE GENOMIC DNA]</scope>
    <source>
        <strain evidence="8 9">DSM 45707</strain>
    </source>
</reference>
<keyword evidence="3 6" id="KW-0862">Zinc</keyword>
<dbReference type="InterPro" id="IPR013154">
    <property type="entry name" value="ADH-like_N"/>
</dbReference>
<dbReference type="InterPro" id="IPR002328">
    <property type="entry name" value="ADH_Zn_CS"/>
</dbReference>
<comment type="cofactor">
    <cofactor evidence="1 6">
        <name>Zn(2+)</name>
        <dbReference type="ChEBI" id="CHEBI:29105"/>
    </cofactor>
</comment>
<dbReference type="InterPro" id="IPR036291">
    <property type="entry name" value="NAD(P)-bd_dom_sf"/>
</dbReference>
<dbReference type="AlphaFoldDB" id="A0A4R3L8S0"/>
<dbReference type="RefSeq" id="WP_131925252.1">
    <property type="nucleotide sequence ID" value="NZ_SMAG01000005.1"/>
</dbReference>
<dbReference type="FunFam" id="3.40.50.720:FF:000003">
    <property type="entry name" value="S-(hydroxymethyl)glutathione dehydrogenase"/>
    <property type="match status" value="1"/>
</dbReference>
<dbReference type="SUPFAM" id="SSF50129">
    <property type="entry name" value="GroES-like"/>
    <property type="match status" value="1"/>
</dbReference>
<feature type="domain" description="Enoyl reductase (ER)" evidence="7">
    <location>
        <begin position="12"/>
        <end position="362"/>
    </location>
</feature>
<keyword evidence="4" id="KW-0560">Oxidoreductase</keyword>
<evidence type="ECO:0000256" key="5">
    <source>
        <dbReference type="ARBA" id="ARBA00023027"/>
    </source>
</evidence>
<evidence type="ECO:0000313" key="9">
    <source>
        <dbReference type="Proteomes" id="UP000294937"/>
    </source>
</evidence>
<evidence type="ECO:0000256" key="4">
    <source>
        <dbReference type="ARBA" id="ARBA00023002"/>
    </source>
</evidence>
<dbReference type="PROSITE" id="PS00059">
    <property type="entry name" value="ADH_ZINC"/>
    <property type="match status" value="1"/>
</dbReference>
<keyword evidence="5" id="KW-0520">NAD</keyword>